<protein>
    <recommendedName>
        <fullName evidence="2">GldH</fullName>
    </recommendedName>
</protein>
<dbReference type="AlphaFoldDB" id="A0A3B0T9Q6"/>
<dbReference type="EMBL" id="UOEP01000039">
    <property type="protein sequence ID" value="VAW14788.1"/>
    <property type="molecule type" value="Genomic_DNA"/>
</dbReference>
<accession>A0A3B0T9Q6</accession>
<organism evidence="1">
    <name type="scientific">hydrothermal vent metagenome</name>
    <dbReference type="NCBI Taxonomy" id="652676"/>
    <lineage>
        <taxon>unclassified sequences</taxon>
        <taxon>metagenomes</taxon>
        <taxon>ecological metagenomes</taxon>
    </lineage>
</organism>
<dbReference type="NCBIfam" id="TIGR03511">
    <property type="entry name" value="GldH_lipo"/>
    <property type="match status" value="1"/>
</dbReference>
<sequence>MNRNIIYILLFIEAAFLSVSCDRNLVYEKYAPIPEMGWAADSIICFNVNISDTTQNNNLYFNIRNSVDYPYSNIWLFISITPPKGGILTDTIEFTLAGPGGEWFGKGHGKFRDNQFIFRRNVYFPNPGQYKFQLQHGMRTKELKGVSNIGIRVEKTD</sequence>
<dbReference type="Pfam" id="PF14109">
    <property type="entry name" value="GldH_lipo"/>
    <property type="match status" value="1"/>
</dbReference>
<gene>
    <name evidence="1" type="ORF">MNBD_BACTEROID01-1298</name>
</gene>
<reference evidence="1" key="1">
    <citation type="submission" date="2018-06" db="EMBL/GenBank/DDBJ databases">
        <authorList>
            <person name="Zhirakovskaya E."/>
        </authorList>
    </citation>
    <scope>NUCLEOTIDE SEQUENCE</scope>
</reference>
<evidence type="ECO:0000313" key="1">
    <source>
        <dbReference type="EMBL" id="VAW14788.1"/>
    </source>
</evidence>
<name>A0A3B0T9Q6_9ZZZZ</name>
<evidence type="ECO:0008006" key="2">
    <source>
        <dbReference type="Google" id="ProtNLM"/>
    </source>
</evidence>
<dbReference type="InterPro" id="IPR020018">
    <property type="entry name" value="Motility-assoc_lipoprot_GldH"/>
</dbReference>
<proteinExistence type="predicted"/>